<evidence type="ECO:0008006" key="7">
    <source>
        <dbReference type="Google" id="ProtNLM"/>
    </source>
</evidence>
<dbReference type="SUPFAM" id="SSF51735">
    <property type="entry name" value="NAD(P)-binding Rossmann-fold domains"/>
    <property type="match status" value="1"/>
</dbReference>
<dbReference type="Pfam" id="PF00106">
    <property type="entry name" value="adh_short"/>
    <property type="match status" value="1"/>
</dbReference>
<dbReference type="PROSITE" id="PS00061">
    <property type="entry name" value="ADH_SHORT"/>
    <property type="match status" value="1"/>
</dbReference>
<evidence type="ECO:0000313" key="5">
    <source>
        <dbReference type="EMBL" id="KAL1639591.1"/>
    </source>
</evidence>
<evidence type="ECO:0000256" key="3">
    <source>
        <dbReference type="ARBA" id="ARBA00023002"/>
    </source>
</evidence>
<dbReference type="PANTHER" id="PTHR43180">
    <property type="entry name" value="3-OXOACYL-(ACYL-CARRIER-PROTEIN) REDUCTASE (AFU_ORTHOLOGUE AFUA_6G11210)"/>
    <property type="match status" value="1"/>
</dbReference>
<dbReference type="Gene3D" id="3.40.50.720">
    <property type="entry name" value="NAD(P)-binding Rossmann-like Domain"/>
    <property type="match status" value="1"/>
</dbReference>
<evidence type="ECO:0000256" key="2">
    <source>
        <dbReference type="ARBA" id="ARBA00022857"/>
    </source>
</evidence>
<name>A0ABR3TJ80_9PEZI</name>
<organism evidence="5 6">
    <name type="scientific">Diplodia intermedia</name>
    <dbReference type="NCBI Taxonomy" id="856260"/>
    <lineage>
        <taxon>Eukaryota</taxon>
        <taxon>Fungi</taxon>
        <taxon>Dikarya</taxon>
        <taxon>Ascomycota</taxon>
        <taxon>Pezizomycotina</taxon>
        <taxon>Dothideomycetes</taxon>
        <taxon>Dothideomycetes incertae sedis</taxon>
        <taxon>Botryosphaeriales</taxon>
        <taxon>Botryosphaeriaceae</taxon>
        <taxon>Diplodia</taxon>
    </lineage>
</organism>
<dbReference type="PANTHER" id="PTHR43180:SF33">
    <property type="entry name" value="15-HYDROXYPROSTAGLANDIN DEHYDROGENASE [NAD(+)]-LIKE"/>
    <property type="match status" value="1"/>
</dbReference>
<keyword evidence="3" id="KW-0560">Oxidoreductase</keyword>
<accession>A0ABR3TJ80</accession>
<dbReference type="InterPro" id="IPR020904">
    <property type="entry name" value="Sc_DH/Rdtase_CS"/>
</dbReference>
<dbReference type="InterPro" id="IPR036291">
    <property type="entry name" value="NAD(P)-bd_dom_sf"/>
</dbReference>
<dbReference type="Proteomes" id="UP001521184">
    <property type="component" value="Unassembled WGS sequence"/>
</dbReference>
<proteinExistence type="inferred from homology"/>
<dbReference type="PRINTS" id="PR00081">
    <property type="entry name" value="GDHRDH"/>
</dbReference>
<evidence type="ECO:0000256" key="1">
    <source>
        <dbReference type="ARBA" id="ARBA00006484"/>
    </source>
</evidence>
<reference evidence="5 6" key="1">
    <citation type="journal article" date="2023" name="Plant Dis.">
        <title>First Report of Diplodia intermedia Causing Canker and Dieback Diseases on Apple Trees in Canada.</title>
        <authorList>
            <person name="Ellouze W."/>
            <person name="Ilyukhin E."/>
            <person name="Sulman M."/>
            <person name="Ali S."/>
        </authorList>
    </citation>
    <scope>NUCLEOTIDE SEQUENCE [LARGE SCALE GENOMIC DNA]</scope>
    <source>
        <strain evidence="5 6">M45-28</strain>
    </source>
</reference>
<comment type="similarity">
    <text evidence="1">Belongs to the short-chain dehydrogenases/reductases (SDR) family.</text>
</comment>
<sequence>MPPVPLSPALSSEDVNKPTPAENLKGKNALITGGASGIGLAIGTVFAEKGAYVTLVDYNEEGGNQHAKDLQARGLNVQFIKADTRSWQSQVSAFKAAIRFHPAQTLDTVVAGAGNFSETFITPEEQGLSSLDETPAEPATVAWETNAIGTAFTAKLAQLYFELPPPPGGTVGRSSAPTDEPKSLILIASLAAYVDIPFMAAYTSSKYGVRGLFRSIRTIFAGRGHRVNLMAPWAIPTPMTAEWIPMFRAVGAAEGNMGQAVSAALRFAADPDVNEIRE</sequence>
<feature type="region of interest" description="Disordered" evidence="4">
    <location>
        <begin position="1"/>
        <end position="21"/>
    </location>
</feature>
<evidence type="ECO:0000313" key="6">
    <source>
        <dbReference type="Proteomes" id="UP001521184"/>
    </source>
</evidence>
<evidence type="ECO:0000256" key="4">
    <source>
        <dbReference type="SAM" id="MobiDB-lite"/>
    </source>
</evidence>
<dbReference type="InterPro" id="IPR002347">
    <property type="entry name" value="SDR_fam"/>
</dbReference>
<gene>
    <name evidence="5" type="ORF">SLS58_007791</name>
</gene>
<comment type="caution">
    <text evidence="5">The sequence shown here is derived from an EMBL/GenBank/DDBJ whole genome shotgun (WGS) entry which is preliminary data.</text>
</comment>
<keyword evidence="2" id="KW-0521">NADP</keyword>
<dbReference type="EMBL" id="JAKEKT020000061">
    <property type="protein sequence ID" value="KAL1639591.1"/>
    <property type="molecule type" value="Genomic_DNA"/>
</dbReference>
<keyword evidence="6" id="KW-1185">Reference proteome</keyword>
<protein>
    <recommendedName>
        <fullName evidence="7">NAD(P)-binding protein</fullName>
    </recommendedName>
</protein>